<protein>
    <recommendedName>
        <fullName evidence="7">Threonine/homoserine exporter RhtA</fullName>
    </recommendedName>
</protein>
<dbReference type="Pfam" id="PF00892">
    <property type="entry name" value="EamA"/>
    <property type="match status" value="2"/>
</dbReference>
<comment type="subcellular location">
    <subcellularLocation>
        <location evidence="1">Cell membrane</location>
        <topology evidence="1">Multi-pass membrane protein</topology>
    </subcellularLocation>
</comment>
<reference evidence="10 11" key="1">
    <citation type="submission" date="2020-03" db="EMBL/GenBank/DDBJ databases">
        <authorList>
            <person name="Bakhshi Ganjeh M."/>
        </authorList>
    </citation>
    <scope>NUCLEOTIDE SEQUENCE [LARGE SCALE GENOMIC DNA]</scope>
    <source>
        <strain evidence="11">Iran 50</strain>
    </source>
</reference>
<gene>
    <name evidence="10" type="ORF">HC231_07585</name>
</gene>
<evidence type="ECO:0000256" key="1">
    <source>
        <dbReference type="ARBA" id="ARBA00004651"/>
    </source>
</evidence>
<organism evidence="10 11">
    <name type="scientific">Brenneria izadpanahii</name>
    <dbReference type="NCBI Taxonomy" id="2722756"/>
    <lineage>
        <taxon>Bacteria</taxon>
        <taxon>Pseudomonadati</taxon>
        <taxon>Pseudomonadota</taxon>
        <taxon>Gammaproteobacteria</taxon>
        <taxon>Enterobacterales</taxon>
        <taxon>Pectobacteriaceae</taxon>
        <taxon>Brenneria</taxon>
    </lineage>
</organism>
<feature type="transmembrane region" description="Helical" evidence="8">
    <location>
        <begin position="126"/>
        <end position="143"/>
    </location>
</feature>
<dbReference type="PANTHER" id="PTHR32322">
    <property type="entry name" value="INNER MEMBRANE TRANSPORTER"/>
    <property type="match status" value="1"/>
</dbReference>
<proteinExistence type="inferred from homology"/>
<dbReference type="InterPro" id="IPR037185">
    <property type="entry name" value="EmrE-like"/>
</dbReference>
<feature type="transmembrane region" description="Helical" evidence="8">
    <location>
        <begin position="96"/>
        <end position="114"/>
    </location>
</feature>
<dbReference type="Gene3D" id="1.10.3730.20">
    <property type="match status" value="1"/>
</dbReference>
<sequence>MNQQRRADLLLIATTLTASFGWIFSKESLQGMPTFGFIGLRFLLAGIFLLPFCFRRKNRITPSSIPGIVGVGCLQALSMLLWILAVSLSDALGEGAFIMSLSMLFVPLAAWVIFKITPTRPFWESLPLALFGLALLTLTHGWTISISQFWFLAAALTQAVYFCANGRYALTIPVLPLTCIQLFCTSLCGIIISLCYEQWPANIDGSIWLWFVSSAIIATSIRFLLQIAGQKRTSVANAAIIMVLEPVWTVILSAIWYGEKMPAQKVAGCILIFLALLLYRGRHYLSLRRKKRSG</sequence>
<feature type="domain" description="EamA" evidence="9">
    <location>
        <begin position="7"/>
        <end position="137"/>
    </location>
</feature>
<evidence type="ECO:0000256" key="4">
    <source>
        <dbReference type="ARBA" id="ARBA00022692"/>
    </source>
</evidence>
<evidence type="ECO:0000256" key="3">
    <source>
        <dbReference type="ARBA" id="ARBA00022475"/>
    </source>
</evidence>
<feature type="domain" description="EamA" evidence="9">
    <location>
        <begin position="148"/>
        <end position="278"/>
    </location>
</feature>
<keyword evidence="11" id="KW-1185">Reference proteome</keyword>
<comment type="similarity">
    <text evidence="2">Belongs to the drug/metabolite transporter (DMT) superfamily. 10 TMS drug/metabolite exporter (DME) (TC 2.A.7.3) family.</text>
</comment>
<evidence type="ECO:0000256" key="7">
    <source>
        <dbReference type="ARBA" id="ARBA00040595"/>
    </source>
</evidence>
<feature type="transmembrane region" description="Helical" evidence="8">
    <location>
        <begin position="35"/>
        <end position="53"/>
    </location>
</feature>
<dbReference type="InterPro" id="IPR000620">
    <property type="entry name" value="EamA_dom"/>
</dbReference>
<dbReference type="EMBL" id="CP050854">
    <property type="protein sequence ID" value="QTF10711.1"/>
    <property type="molecule type" value="Genomic_DNA"/>
</dbReference>
<feature type="transmembrane region" description="Helical" evidence="8">
    <location>
        <begin position="207"/>
        <end position="225"/>
    </location>
</feature>
<evidence type="ECO:0000256" key="2">
    <source>
        <dbReference type="ARBA" id="ARBA00009853"/>
    </source>
</evidence>
<evidence type="ECO:0000259" key="9">
    <source>
        <dbReference type="Pfam" id="PF00892"/>
    </source>
</evidence>
<dbReference type="SUPFAM" id="SSF103481">
    <property type="entry name" value="Multidrug resistance efflux transporter EmrE"/>
    <property type="match status" value="2"/>
</dbReference>
<evidence type="ECO:0000313" key="10">
    <source>
        <dbReference type="EMBL" id="QTF10711.1"/>
    </source>
</evidence>
<dbReference type="PANTHER" id="PTHR32322:SF18">
    <property type="entry name" value="S-ADENOSYLMETHIONINE_S-ADENOSYLHOMOCYSTEINE TRANSPORTER"/>
    <property type="match status" value="1"/>
</dbReference>
<dbReference type="RefSeq" id="WP_208231250.1">
    <property type="nucleotide sequence ID" value="NZ_CP050854.1"/>
</dbReference>
<evidence type="ECO:0000256" key="8">
    <source>
        <dbReference type="SAM" id="Phobius"/>
    </source>
</evidence>
<dbReference type="Proteomes" id="UP000671960">
    <property type="component" value="Chromosome"/>
</dbReference>
<feature type="transmembrane region" description="Helical" evidence="8">
    <location>
        <begin position="65"/>
        <end position="84"/>
    </location>
</feature>
<feature type="transmembrane region" description="Helical" evidence="8">
    <location>
        <begin position="263"/>
        <end position="281"/>
    </location>
</feature>
<keyword evidence="5 8" id="KW-1133">Transmembrane helix</keyword>
<accession>A0ABX7V0Z5</accession>
<feature type="transmembrane region" description="Helical" evidence="8">
    <location>
        <begin position="237"/>
        <end position="257"/>
    </location>
</feature>
<evidence type="ECO:0000256" key="6">
    <source>
        <dbReference type="ARBA" id="ARBA00023136"/>
    </source>
</evidence>
<keyword evidence="3" id="KW-1003">Cell membrane</keyword>
<name>A0ABX7V0Z5_9GAMM</name>
<evidence type="ECO:0000313" key="11">
    <source>
        <dbReference type="Proteomes" id="UP000671960"/>
    </source>
</evidence>
<feature type="transmembrane region" description="Helical" evidence="8">
    <location>
        <begin position="149"/>
        <end position="170"/>
    </location>
</feature>
<feature type="transmembrane region" description="Helical" evidence="8">
    <location>
        <begin position="182"/>
        <end position="201"/>
    </location>
</feature>
<evidence type="ECO:0000256" key="5">
    <source>
        <dbReference type="ARBA" id="ARBA00022989"/>
    </source>
</evidence>
<keyword evidence="6 8" id="KW-0472">Membrane</keyword>
<dbReference type="InterPro" id="IPR050638">
    <property type="entry name" value="AA-Vitamin_Transporters"/>
</dbReference>
<keyword evidence="4 8" id="KW-0812">Transmembrane</keyword>